<evidence type="ECO:0000313" key="3">
    <source>
        <dbReference type="Proteomes" id="UP001054837"/>
    </source>
</evidence>
<accession>A0AAV4WK05</accession>
<protein>
    <submittedName>
        <fullName evidence="2">Uncharacterized protein</fullName>
    </submittedName>
</protein>
<evidence type="ECO:0000313" key="2">
    <source>
        <dbReference type="EMBL" id="GIY83211.1"/>
    </source>
</evidence>
<dbReference type="Proteomes" id="UP001054837">
    <property type="component" value="Unassembled WGS sequence"/>
</dbReference>
<evidence type="ECO:0000256" key="1">
    <source>
        <dbReference type="SAM" id="SignalP"/>
    </source>
</evidence>
<feature type="signal peptide" evidence="1">
    <location>
        <begin position="1"/>
        <end position="22"/>
    </location>
</feature>
<gene>
    <name evidence="2" type="ORF">CDAR_612781</name>
</gene>
<sequence length="101" mass="11350">MELKKVIEFILIACAWIQSSEAIECTPNFCEKIQCPVVKCGPHQMLRRKSDLCGCCDVCTVLLGIGQPCMSLRGPPATAQCEKYLVCMHRRCIPMYRVSHS</sequence>
<comment type="caution">
    <text evidence="2">The sequence shown here is derived from an EMBL/GenBank/DDBJ whole genome shotgun (WGS) entry which is preliminary data.</text>
</comment>
<feature type="chain" id="PRO_5043842598" evidence="1">
    <location>
        <begin position="23"/>
        <end position="101"/>
    </location>
</feature>
<dbReference type="AlphaFoldDB" id="A0AAV4WK05"/>
<reference evidence="2 3" key="1">
    <citation type="submission" date="2021-06" db="EMBL/GenBank/DDBJ databases">
        <title>Caerostris darwini draft genome.</title>
        <authorList>
            <person name="Kono N."/>
            <person name="Arakawa K."/>
        </authorList>
    </citation>
    <scope>NUCLEOTIDE SEQUENCE [LARGE SCALE GENOMIC DNA]</scope>
</reference>
<organism evidence="2 3">
    <name type="scientific">Caerostris darwini</name>
    <dbReference type="NCBI Taxonomy" id="1538125"/>
    <lineage>
        <taxon>Eukaryota</taxon>
        <taxon>Metazoa</taxon>
        <taxon>Ecdysozoa</taxon>
        <taxon>Arthropoda</taxon>
        <taxon>Chelicerata</taxon>
        <taxon>Arachnida</taxon>
        <taxon>Araneae</taxon>
        <taxon>Araneomorphae</taxon>
        <taxon>Entelegynae</taxon>
        <taxon>Araneoidea</taxon>
        <taxon>Araneidae</taxon>
        <taxon>Caerostris</taxon>
    </lineage>
</organism>
<keyword evidence="1" id="KW-0732">Signal</keyword>
<proteinExistence type="predicted"/>
<keyword evidence="3" id="KW-1185">Reference proteome</keyword>
<dbReference type="EMBL" id="BPLQ01014794">
    <property type="protein sequence ID" value="GIY83211.1"/>
    <property type="molecule type" value="Genomic_DNA"/>
</dbReference>
<name>A0AAV4WK05_9ARAC</name>